<evidence type="ECO:0000313" key="2">
    <source>
        <dbReference type="Proteomes" id="UP000626656"/>
    </source>
</evidence>
<dbReference type="EMBL" id="CAHJWF010000455">
    <property type="protein sequence ID" value="CAB5507745.1"/>
    <property type="molecule type" value="Genomic_DNA"/>
</dbReference>
<sequence length="51" mass="5633">MASKQSNSTGLQLADLIARPIGLNCLRPKQTNKSFEVIKEKGLTYINTNIL</sequence>
<comment type="caution">
    <text evidence="1">The sequence shown here is derived from an EMBL/GenBank/DDBJ whole genome shotgun (WGS) entry which is preliminary data.</text>
</comment>
<gene>
    <name evidence="1" type="ORF">AZO1586I_2020</name>
</gene>
<evidence type="ECO:0000313" key="1">
    <source>
        <dbReference type="EMBL" id="CAB5507745.1"/>
    </source>
</evidence>
<name>A0ABN7GD81_9GAMM</name>
<proteinExistence type="predicted"/>
<reference evidence="1 2" key="1">
    <citation type="submission" date="2020-05" db="EMBL/GenBank/DDBJ databases">
        <authorList>
            <person name="Petersen J."/>
            <person name="Sayavedra L."/>
        </authorList>
    </citation>
    <scope>NUCLEOTIDE SEQUENCE [LARGE SCALE GENOMIC DNA]</scope>
    <source>
        <strain evidence="1">B azoricus SOX ET2 1586I</strain>
    </source>
</reference>
<accession>A0ABN7GD81</accession>
<dbReference type="Proteomes" id="UP000626656">
    <property type="component" value="Unassembled WGS sequence"/>
</dbReference>
<keyword evidence="2" id="KW-1185">Reference proteome</keyword>
<organism evidence="1 2">
    <name type="scientific">Bathymodiolus thermophilus thioautotrophic gill symbiont</name>
    <dbReference type="NCBI Taxonomy" id="2360"/>
    <lineage>
        <taxon>Bacteria</taxon>
        <taxon>Pseudomonadati</taxon>
        <taxon>Pseudomonadota</taxon>
        <taxon>Gammaproteobacteria</taxon>
        <taxon>sulfur-oxidizing symbionts</taxon>
    </lineage>
</organism>
<protein>
    <submittedName>
        <fullName evidence="1">Uncharacterized protein</fullName>
    </submittedName>
</protein>